<feature type="transmembrane region" description="Helical" evidence="2">
    <location>
        <begin position="176"/>
        <end position="194"/>
    </location>
</feature>
<dbReference type="AlphaFoldDB" id="B6IGQ7"/>
<evidence type="ECO:0000256" key="2">
    <source>
        <dbReference type="SAM" id="Phobius"/>
    </source>
</evidence>
<evidence type="ECO:0000313" key="4">
    <source>
        <dbReference type="Proteomes" id="UP000008549"/>
    </source>
</evidence>
<keyword evidence="2" id="KW-1133">Transmembrane helix</keyword>
<dbReference type="Proteomes" id="UP000008549">
    <property type="component" value="Unassembled WGS sequence"/>
</dbReference>
<evidence type="ECO:0000313" key="3">
    <source>
        <dbReference type="EMBL" id="CAR99087.1"/>
    </source>
</evidence>
<dbReference type="RefSeq" id="XP_045098654.1">
    <property type="nucleotide sequence ID" value="XM_045240561.1"/>
</dbReference>
<sequence length="195" mass="22135">MPSQTKKKDTVTRNLETRYDPFQMPRSFSMDRNRPNVIRMDMSGSMNYRREPIIMARFHQPPDSPSQQLYSGPSITNSNNTSTAQAAQPNQLIKQVQLVQPFSINATQFNRSAASTQQNGNNFISGPTQFQQNPVVQSSYQTDILCTIAIATYFCAIHIFNLLTDYLTVSKELTRTIGISAIVFVILRFADYLYC</sequence>
<feature type="region of interest" description="Disordered" evidence="1">
    <location>
        <begin position="58"/>
        <end position="87"/>
    </location>
</feature>
<keyword evidence="2" id="KW-0472">Membrane</keyword>
<protein>
    <submittedName>
        <fullName evidence="3">Protein CBG28067</fullName>
    </submittedName>
</protein>
<reference evidence="3 4" key="2">
    <citation type="journal article" date="2011" name="PLoS Genet.">
        <title>Caenorhabditis briggsae recombinant inbred line genotypes reveal inter-strain incompatibility and the evolution of recombination.</title>
        <authorList>
            <person name="Ross J.A."/>
            <person name="Koboldt D.C."/>
            <person name="Staisch J.E."/>
            <person name="Chamberlin H.M."/>
            <person name="Gupta B.P."/>
            <person name="Miller R.D."/>
            <person name="Baird S.E."/>
            <person name="Haag E.S."/>
        </authorList>
    </citation>
    <scope>NUCLEOTIDE SEQUENCE [LARGE SCALE GENOMIC DNA]</scope>
    <source>
        <strain evidence="3 4">AF16</strain>
    </source>
</reference>
<gene>
    <name evidence="3 5" type="ORF">CBG28067</name>
    <name evidence="3" type="ORF">CBG_28067</name>
</gene>
<reference evidence="3 4" key="1">
    <citation type="journal article" date="2003" name="PLoS Biol.">
        <title>The genome sequence of Caenorhabditis briggsae: a platform for comparative genomics.</title>
        <authorList>
            <person name="Stein L.D."/>
            <person name="Bao Z."/>
            <person name="Blasiar D."/>
            <person name="Blumenthal T."/>
            <person name="Brent M.R."/>
            <person name="Chen N."/>
            <person name="Chinwalla A."/>
            <person name="Clarke L."/>
            <person name="Clee C."/>
            <person name="Coghlan A."/>
            <person name="Coulson A."/>
            <person name="D'Eustachio P."/>
            <person name="Fitch D.H."/>
            <person name="Fulton L.A."/>
            <person name="Fulton R.E."/>
            <person name="Griffiths-Jones S."/>
            <person name="Harris T.W."/>
            <person name="Hillier L.W."/>
            <person name="Kamath R."/>
            <person name="Kuwabara P.E."/>
            <person name="Mardis E.R."/>
            <person name="Marra M.A."/>
            <person name="Miner T.L."/>
            <person name="Minx P."/>
            <person name="Mullikin J.C."/>
            <person name="Plumb R.W."/>
            <person name="Rogers J."/>
            <person name="Schein J.E."/>
            <person name="Sohrmann M."/>
            <person name="Spieth J."/>
            <person name="Stajich J.E."/>
            <person name="Wei C."/>
            <person name="Willey D."/>
            <person name="Wilson R.K."/>
            <person name="Durbin R."/>
            <person name="Waterston R.H."/>
        </authorList>
    </citation>
    <scope>NUCLEOTIDE SEQUENCE [LARGE SCALE GENOMIC DNA]</scope>
    <source>
        <strain evidence="3 4">AF16</strain>
    </source>
</reference>
<name>B6IGQ7_CAEBR</name>
<dbReference type="KEGG" id="cbr:CBG_28067"/>
<evidence type="ECO:0000256" key="1">
    <source>
        <dbReference type="SAM" id="MobiDB-lite"/>
    </source>
</evidence>
<proteinExistence type="predicted"/>
<feature type="compositionally biased region" description="Polar residues" evidence="1">
    <location>
        <begin position="65"/>
        <end position="87"/>
    </location>
</feature>
<dbReference type="InParanoid" id="B6IGQ7"/>
<accession>B6IGQ7</accession>
<dbReference type="CTD" id="68919516"/>
<dbReference type="WormBase" id="CBG28067">
    <property type="protein sequence ID" value="CBP40134"/>
    <property type="gene ID" value="WBGene00089481"/>
</dbReference>
<dbReference type="HOGENOM" id="CLU_1397475_0_0_1"/>
<dbReference type="EMBL" id="HE601041">
    <property type="protein sequence ID" value="CAR99087.1"/>
    <property type="molecule type" value="Genomic_DNA"/>
</dbReference>
<keyword evidence="2" id="KW-0812">Transmembrane</keyword>
<evidence type="ECO:0000313" key="5">
    <source>
        <dbReference type="WormBase" id="CBG28067"/>
    </source>
</evidence>
<organism evidence="3 4">
    <name type="scientific">Caenorhabditis briggsae</name>
    <dbReference type="NCBI Taxonomy" id="6238"/>
    <lineage>
        <taxon>Eukaryota</taxon>
        <taxon>Metazoa</taxon>
        <taxon>Ecdysozoa</taxon>
        <taxon>Nematoda</taxon>
        <taxon>Chromadorea</taxon>
        <taxon>Rhabditida</taxon>
        <taxon>Rhabditina</taxon>
        <taxon>Rhabditomorpha</taxon>
        <taxon>Rhabditoidea</taxon>
        <taxon>Rhabditidae</taxon>
        <taxon>Peloderinae</taxon>
        <taxon>Caenorhabditis</taxon>
    </lineage>
</organism>
<dbReference type="GeneID" id="68919516"/>
<keyword evidence="4" id="KW-1185">Reference proteome</keyword>
<feature type="transmembrane region" description="Helical" evidence="2">
    <location>
        <begin position="144"/>
        <end position="164"/>
    </location>
</feature>